<dbReference type="InterPro" id="IPR036869">
    <property type="entry name" value="J_dom_sf"/>
</dbReference>
<dbReference type="InterPro" id="IPR001623">
    <property type="entry name" value="DnaJ_domain"/>
</dbReference>
<dbReference type="SMART" id="SM00271">
    <property type="entry name" value="DnaJ"/>
    <property type="match status" value="1"/>
</dbReference>
<dbReference type="Pfam" id="PF22774">
    <property type="entry name" value="DNAJC11_beta-barrel"/>
    <property type="match status" value="1"/>
</dbReference>
<organism evidence="6">
    <name type="scientific">Lygus hesperus</name>
    <name type="common">Western plant bug</name>
    <dbReference type="NCBI Taxonomy" id="30085"/>
    <lineage>
        <taxon>Eukaryota</taxon>
        <taxon>Metazoa</taxon>
        <taxon>Ecdysozoa</taxon>
        <taxon>Arthropoda</taxon>
        <taxon>Hexapoda</taxon>
        <taxon>Insecta</taxon>
        <taxon>Pterygota</taxon>
        <taxon>Neoptera</taxon>
        <taxon>Paraneoptera</taxon>
        <taxon>Hemiptera</taxon>
        <taxon>Heteroptera</taxon>
        <taxon>Panheteroptera</taxon>
        <taxon>Cimicomorpha</taxon>
        <taxon>Miridae</taxon>
        <taxon>Mirini</taxon>
        <taxon>Lygus</taxon>
    </lineage>
</organism>
<evidence type="ECO:0000256" key="2">
    <source>
        <dbReference type="ARBA" id="ARBA00023136"/>
    </source>
</evidence>
<keyword evidence="4" id="KW-0812">Transmembrane</keyword>
<dbReference type="CDD" id="cd22823">
    <property type="entry name" value="Gal_Rha_Lectin"/>
    <property type="match status" value="1"/>
</dbReference>
<reference evidence="6" key="1">
    <citation type="journal article" date="2014" name="PLoS ONE">
        <title>Transcriptome-Based Identification of ABC Transporters in the Western Tarnished Plant Bug Lygus hesperus.</title>
        <authorList>
            <person name="Hull J.J."/>
            <person name="Chaney K."/>
            <person name="Geib S.M."/>
            <person name="Fabrick J.A."/>
            <person name="Brent C.S."/>
            <person name="Walsh D."/>
            <person name="Lavine L.C."/>
        </authorList>
    </citation>
    <scope>NUCLEOTIDE SEQUENCE</scope>
</reference>
<reference evidence="6" key="2">
    <citation type="submission" date="2014-07" db="EMBL/GenBank/DDBJ databases">
        <authorList>
            <person name="Hull J."/>
        </authorList>
    </citation>
    <scope>NUCLEOTIDE SEQUENCE</scope>
</reference>
<gene>
    <name evidence="6" type="ORF">CM83_70269</name>
</gene>
<dbReference type="GO" id="GO:0042407">
    <property type="term" value="P:cristae formation"/>
    <property type="evidence" value="ECO:0007669"/>
    <property type="project" value="TreeGrafter"/>
</dbReference>
<evidence type="ECO:0000256" key="4">
    <source>
        <dbReference type="SAM" id="Phobius"/>
    </source>
</evidence>
<feature type="transmembrane region" description="Helical" evidence="4">
    <location>
        <begin position="23"/>
        <end position="45"/>
    </location>
</feature>
<keyword evidence="3" id="KW-0143">Chaperone</keyword>
<dbReference type="InterPro" id="IPR018253">
    <property type="entry name" value="DnaJ_domain_CS"/>
</dbReference>
<dbReference type="CDD" id="cd22249">
    <property type="entry name" value="UDM1_RNF168_RNF169-like"/>
    <property type="match status" value="1"/>
</dbReference>
<evidence type="ECO:0000259" key="5">
    <source>
        <dbReference type="PROSITE" id="PS50076"/>
    </source>
</evidence>
<sequence length="622" mass="69531">THFTFMNFSIFFVQSNQSFRAKIFLQFFPGVSSSLCFLLIVEILLTGLGEIEMPDMDEETDNEDGTLMDDDYYAFLNVPRDAPQDEITNAYRRLSKTFHPDKHQDPLRKKEAEMIFNKIRQAYEVLKDPHQRAIYDSVGMKGLETEGWEIIQRTKTPAEIREEYERLARQREERRLQQRTNPKGSVTVNVNAVDLFNPYMDDYDDEFDSGWPIIEVSGVSINQSIQAPLTTKDTATIAGFVNTHNGTGSGVISIANKRQISEKGWVEVHGGVGSGPLLGLKALRTLGKRVFIQGDSYIQYANSGLRAGLDGTLAMQVGKSTMGYLTWQTGSSSSMSTSIARDTERTHVNFTFLLGVPHSYVSLNFTWKVAKADLKIKSTVKAGTFGAEVSYGAEKKISEQSTVSASVCIGVPSGVTLRLRLTRATQNYLIPIQLCDEVLPSPVFYATVTPLLAYAIVKKLIIDPMKNEEIATKRQRQKDTYRNRMAEKRKEAQAAINLMSNTFSRIRAEEEARRGLVIVSAEYGKLDAANTSAGPSGDPSGDRGLDVEVIDVTVPLQCLVKDSKLIVHDSTKSQLAGFYDPCVGEDKHLKIQYLFHSQLHQTTIADNEPLRIPRQSHRINQT</sequence>
<evidence type="ECO:0000256" key="1">
    <source>
        <dbReference type="ARBA" id="ARBA00004370"/>
    </source>
</evidence>
<dbReference type="InterPro" id="IPR024586">
    <property type="entry name" value="DnaJ-like_C11_C"/>
</dbReference>
<dbReference type="PROSITE" id="PS50076">
    <property type="entry name" value="DNAJ_2"/>
    <property type="match status" value="1"/>
</dbReference>
<dbReference type="InterPro" id="IPR055225">
    <property type="entry name" value="DNAJC11-like_beta-barrel"/>
</dbReference>
<evidence type="ECO:0000256" key="3">
    <source>
        <dbReference type="ARBA" id="ARBA00023186"/>
    </source>
</evidence>
<dbReference type="CDD" id="cd06257">
    <property type="entry name" value="DnaJ"/>
    <property type="match status" value="1"/>
</dbReference>
<dbReference type="PROSITE" id="PS00636">
    <property type="entry name" value="DNAJ_1"/>
    <property type="match status" value="1"/>
</dbReference>
<accession>A0A0A9YS62</accession>
<dbReference type="Pfam" id="PF00226">
    <property type="entry name" value="DnaJ"/>
    <property type="match status" value="1"/>
</dbReference>
<dbReference type="Gene3D" id="1.10.287.110">
    <property type="entry name" value="DnaJ domain"/>
    <property type="match status" value="1"/>
</dbReference>
<comment type="subcellular location">
    <subcellularLocation>
        <location evidence="1">Membrane</location>
    </subcellularLocation>
</comment>
<keyword evidence="4" id="KW-1133">Transmembrane helix</keyword>
<dbReference type="SUPFAM" id="SSF46565">
    <property type="entry name" value="Chaperone J-domain"/>
    <property type="match status" value="1"/>
</dbReference>
<dbReference type="InterPro" id="IPR052243">
    <property type="entry name" value="Mito_inner_membrane_organizer"/>
</dbReference>
<proteinExistence type="predicted"/>
<dbReference type="GO" id="GO:0005739">
    <property type="term" value="C:mitochondrion"/>
    <property type="evidence" value="ECO:0007669"/>
    <property type="project" value="GOC"/>
</dbReference>
<dbReference type="EMBL" id="GBHO01008580">
    <property type="protein sequence ID" value="JAG35024.1"/>
    <property type="molecule type" value="Transcribed_RNA"/>
</dbReference>
<dbReference type="PANTHER" id="PTHR44157">
    <property type="entry name" value="DNAJ HOMOLOG SUBFAMILY C MEMBER 11"/>
    <property type="match status" value="1"/>
</dbReference>
<evidence type="ECO:0000313" key="6">
    <source>
        <dbReference type="EMBL" id="JAG35024.1"/>
    </source>
</evidence>
<dbReference type="GO" id="GO:0016020">
    <property type="term" value="C:membrane"/>
    <property type="evidence" value="ECO:0007669"/>
    <property type="project" value="UniProtKB-SubCell"/>
</dbReference>
<dbReference type="PANTHER" id="PTHR44157:SF1">
    <property type="entry name" value="DNAJ HOMOLOG SUBFAMILY C MEMBER 11"/>
    <property type="match status" value="1"/>
</dbReference>
<feature type="domain" description="J" evidence="5">
    <location>
        <begin position="71"/>
        <end position="139"/>
    </location>
</feature>
<keyword evidence="2 4" id="KW-0472">Membrane</keyword>
<feature type="non-terminal residue" evidence="6">
    <location>
        <position position="1"/>
    </location>
</feature>
<protein>
    <recommendedName>
        <fullName evidence="5">J domain-containing protein</fullName>
    </recommendedName>
</protein>
<dbReference type="AlphaFoldDB" id="A0A0A9YS62"/>
<name>A0A0A9YS62_LYGHE</name>
<dbReference type="PRINTS" id="PR00625">
    <property type="entry name" value="JDOMAIN"/>
</dbReference>
<dbReference type="Pfam" id="PF11875">
    <property type="entry name" value="DnaJ-like_C11_C"/>
    <property type="match status" value="1"/>
</dbReference>